<sequence>MSKIPRLPHFDVQGISKIHPKHVNSARTKTRPEGERTRPDVLKAQLMALSTEFEQRRLSYSPIDNESVAGAGRIVVLVNKSASQCPLPVEKFRTVNRRKSSGEVSILREVVSQTLDRETDTEQIVLWIAESGFDEFTKHFGQYIESWEQHLSLTDALDQKVKLQAHYSSVDTIRAANLEDLWTGGDLPRLKSRVWLEMWFLVAAPEDLPKVETQMRNLCQRFSIELRDRMIHFRHRLVAWVHTSIEDLQPLLHFGLPFAEIRRARFFESSADLNPAEQGEYINDARERLIEAAPEAPVVTLLDSGVNRGHELLRDSLDNDSIYTIYESGTKEDIYENEGHGTLIAGLVLFGDKFEEFLESTRTIALSHRLESVRMLPTECEARDSMRDYGTAQTDAVALPEIDFPNRQRVFCLTLTDLDEEKTLGQPSLWSTTLDALAFGSDVSTGEDDSVSLLTSPEEATPRLFIVAAGNVRGQQLSSRTNYDESIFTIQDPGQTWNGLTVGAFTDLDSQPLDPDFEDWQVIADAGEISPFSRTSVQFEGQWPIKPDICMEGGNVLVSPSGTDFHDKYSGLSLCSTSKTGRIGLANATSAATGQASRLAAMIAAQYPQYWPETIRGLLVHRAEWTGAMNAELRQGSLSKEQKVRLLRKFGWGCPTEERVLYDDLSNPLMIIQGAMFPYDGDSKKSMKHLVNHELPWPSEVLEQLGETEVRLRVTLSYFIEPNGAHFSKKDRFMYASHALRFDLQNSTESQEEFLQRCATSAKVNGGNWLIGPQKRVRGSLIQDEWVGTGAELAACNNIVVSPAAGWWKYSKDPIYVHPQVRYSLLVSLSVDAEVDLYTPIKAQLSTPITVEAN</sequence>
<evidence type="ECO:0000256" key="1">
    <source>
        <dbReference type="ARBA" id="ARBA00011073"/>
    </source>
</evidence>
<dbReference type="Pfam" id="PF00082">
    <property type="entry name" value="Peptidase_S8"/>
    <property type="match status" value="1"/>
</dbReference>
<evidence type="ECO:0000256" key="4">
    <source>
        <dbReference type="ARBA" id="ARBA00022825"/>
    </source>
</evidence>
<dbReference type="GO" id="GO:0006508">
    <property type="term" value="P:proteolysis"/>
    <property type="evidence" value="ECO:0007669"/>
    <property type="project" value="UniProtKB-KW"/>
</dbReference>
<dbReference type="SUPFAM" id="SSF52743">
    <property type="entry name" value="Subtilisin-like"/>
    <property type="match status" value="1"/>
</dbReference>
<dbReference type="RefSeq" id="WP_145961627.1">
    <property type="nucleotide sequence ID" value="NZ_LS483416.1"/>
</dbReference>
<dbReference type="InterPro" id="IPR050131">
    <property type="entry name" value="Peptidase_S8_subtilisin-like"/>
</dbReference>
<protein>
    <recommendedName>
        <fullName evidence="5">Peptidase S8/S53 domain-containing protein</fullName>
    </recommendedName>
</protein>
<proteinExistence type="inferred from homology"/>
<organism evidence="6 7">
    <name type="scientific">Corynebacterium ulcerans</name>
    <dbReference type="NCBI Taxonomy" id="65058"/>
    <lineage>
        <taxon>Bacteria</taxon>
        <taxon>Bacillati</taxon>
        <taxon>Actinomycetota</taxon>
        <taxon>Actinomycetes</taxon>
        <taxon>Mycobacteriales</taxon>
        <taxon>Corynebacteriaceae</taxon>
        <taxon>Corynebacterium</taxon>
    </lineage>
</organism>
<dbReference type="InterPro" id="IPR034074">
    <property type="entry name" value="Y4bN_pept_dom"/>
</dbReference>
<evidence type="ECO:0000313" key="7">
    <source>
        <dbReference type="Proteomes" id="UP000248741"/>
    </source>
</evidence>
<dbReference type="InterPro" id="IPR000209">
    <property type="entry name" value="Peptidase_S8/S53_dom"/>
</dbReference>
<evidence type="ECO:0000256" key="3">
    <source>
        <dbReference type="ARBA" id="ARBA00022801"/>
    </source>
</evidence>
<dbReference type="Proteomes" id="UP000248741">
    <property type="component" value="Chromosome 1"/>
</dbReference>
<gene>
    <name evidence="6" type="ORF">NCTC7908_01829</name>
</gene>
<dbReference type="PANTHER" id="PTHR43806:SF11">
    <property type="entry name" value="CEREVISIN-RELATED"/>
    <property type="match status" value="1"/>
</dbReference>
<dbReference type="PRINTS" id="PR00723">
    <property type="entry name" value="SUBTILISIN"/>
</dbReference>
<dbReference type="GO" id="GO:0008236">
    <property type="term" value="F:serine-type peptidase activity"/>
    <property type="evidence" value="ECO:0007669"/>
    <property type="project" value="UniProtKB-KW"/>
</dbReference>
<dbReference type="InterPro" id="IPR015500">
    <property type="entry name" value="Peptidase_S8_subtilisin-rel"/>
</dbReference>
<reference evidence="6 7" key="1">
    <citation type="submission" date="2018-06" db="EMBL/GenBank/DDBJ databases">
        <authorList>
            <consortium name="Pathogen Informatics"/>
            <person name="Doyle S."/>
        </authorList>
    </citation>
    <scope>NUCLEOTIDE SEQUENCE [LARGE SCALE GENOMIC DNA]</scope>
    <source>
        <strain evidence="6 7">NCTC7908</strain>
    </source>
</reference>
<evidence type="ECO:0000256" key="2">
    <source>
        <dbReference type="ARBA" id="ARBA00022670"/>
    </source>
</evidence>
<dbReference type="CDD" id="cd04847">
    <property type="entry name" value="Peptidases_S8_Subtilisin_like_2"/>
    <property type="match status" value="1"/>
</dbReference>
<comment type="similarity">
    <text evidence="1">Belongs to the peptidase S8 family.</text>
</comment>
<evidence type="ECO:0000259" key="5">
    <source>
        <dbReference type="Pfam" id="PF00082"/>
    </source>
</evidence>
<name>A0ABD7MUU8_CORUL</name>
<evidence type="ECO:0000313" key="6">
    <source>
        <dbReference type="EMBL" id="SQG52622.1"/>
    </source>
</evidence>
<dbReference type="PANTHER" id="PTHR43806">
    <property type="entry name" value="PEPTIDASE S8"/>
    <property type="match status" value="1"/>
</dbReference>
<dbReference type="EMBL" id="LS483400">
    <property type="protein sequence ID" value="SQG52622.1"/>
    <property type="molecule type" value="Genomic_DNA"/>
</dbReference>
<keyword evidence="2" id="KW-0645">Protease</keyword>
<keyword evidence="3" id="KW-0378">Hydrolase</keyword>
<dbReference type="InterPro" id="IPR036852">
    <property type="entry name" value="Peptidase_S8/S53_dom_sf"/>
</dbReference>
<keyword evidence="4" id="KW-0720">Serine protease</keyword>
<dbReference type="AlphaFoldDB" id="A0ABD7MUU8"/>
<feature type="domain" description="Peptidase S8/S53" evidence="5">
    <location>
        <begin position="297"/>
        <end position="653"/>
    </location>
</feature>
<dbReference type="Gene3D" id="3.40.50.200">
    <property type="entry name" value="Peptidase S8/S53 domain"/>
    <property type="match status" value="1"/>
</dbReference>
<accession>A0ABD7MUU8</accession>